<dbReference type="AlphaFoldDB" id="A0A4C1WSV2"/>
<dbReference type="OrthoDB" id="10017160at2759"/>
<keyword evidence="2" id="KW-1185">Reference proteome</keyword>
<organism evidence="1 2">
    <name type="scientific">Eumeta variegata</name>
    <name type="common">Bagworm moth</name>
    <name type="synonym">Eumeta japonica</name>
    <dbReference type="NCBI Taxonomy" id="151549"/>
    <lineage>
        <taxon>Eukaryota</taxon>
        <taxon>Metazoa</taxon>
        <taxon>Ecdysozoa</taxon>
        <taxon>Arthropoda</taxon>
        <taxon>Hexapoda</taxon>
        <taxon>Insecta</taxon>
        <taxon>Pterygota</taxon>
        <taxon>Neoptera</taxon>
        <taxon>Endopterygota</taxon>
        <taxon>Lepidoptera</taxon>
        <taxon>Glossata</taxon>
        <taxon>Ditrysia</taxon>
        <taxon>Tineoidea</taxon>
        <taxon>Psychidae</taxon>
        <taxon>Oiketicinae</taxon>
        <taxon>Eumeta</taxon>
    </lineage>
</organism>
<evidence type="ECO:0000313" key="2">
    <source>
        <dbReference type="Proteomes" id="UP000299102"/>
    </source>
</evidence>
<accession>A0A4C1WSV2</accession>
<dbReference type="EMBL" id="BGZK01000618">
    <property type="protein sequence ID" value="GBP53205.1"/>
    <property type="molecule type" value="Genomic_DNA"/>
</dbReference>
<sequence length="120" mass="14289">MQIFASGVSNAVYNIVTGDESWFYCYDPETKRLSAQWVFPFEELPTKVNLELAPSDFYTFLNIKEKLLGKWFTNTEEVVAPYEKVIIKATPKYEWAKCFSQWFHPTQRYIVRNGFYFEQQ</sequence>
<name>A0A4C1WSV2_EUMVA</name>
<comment type="caution">
    <text evidence="1">The sequence shown here is derived from an EMBL/GenBank/DDBJ whole genome shotgun (WGS) entry which is preliminary data.</text>
</comment>
<proteinExistence type="predicted"/>
<gene>
    <name evidence="1" type="ORF">EVAR_8982_1</name>
</gene>
<reference evidence="1 2" key="1">
    <citation type="journal article" date="2019" name="Commun. Biol.">
        <title>The bagworm genome reveals a unique fibroin gene that provides high tensile strength.</title>
        <authorList>
            <person name="Kono N."/>
            <person name="Nakamura H."/>
            <person name="Ohtoshi R."/>
            <person name="Tomita M."/>
            <person name="Numata K."/>
            <person name="Arakawa K."/>
        </authorList>
    </citation>
    <scope>NUCLEOTIDE SEQUENCE [LARGE SCALE GENOMIC DNA]</scope>
</reference>
<protein>
    <submittedName>
        <fullName evidence="1">Uncharacterized protein</fullName>
    </submittedName>
</protein>
<dbReference type="Proteomes" id="UP000299102">
    <property type="component" value="Unassembled WGS sequence"/>
</dbReference>
<evidence type="ECO:0000313" key="1">
    <source>
        <dbReference type="EMBL" id="GBP53205.1"/>
    </source>
</evidence>